<dbReference type="AlphaFoldDB" id="A0A0B6WW67"/>
<dbReference type="EMBL" id="CBXV010000002">
    <property type="protein sequence ID" value="CDM64514.1"/>
    <property type="molecule type" value="Genomic_DNA"/>
</dbReference>
<reference evidence="3 4" key="1">
    <citation type="submission" date="2013-12" db="EMBL/GenBank/DDBJ databases">
        <authorList>
            <person name="Stott M."/>
        </authorList>
    </citation>
    <scope>NUCLEOTIDE SEQUENCE [LARGE SCALE GENOMIC DNA]</scope>
    <source>
        <strain evidence="3 4">K22</strain>
    </source>
</reference>
<dbReference type="SUPFAM" id="SSF81296">
    <property type="entry name" value="E set domains"/>
    <property type="match status" value="1"/>
</dbReference>
<evidence type="ECO:0000313" key="3">
    <source>
        <dbReference type="EMBL" id="CDM64514.1"/>
    </source>
</evidence>
<keyword evidence="1" id="KW-1133">Transmembrane helix</keyword>
<dbReference type="Gene3D" id="2.60.40.650">
    <property type="match status" value="1"/>
</dbReference>
<dbReference type="InterPro" id="IPR000572">
    <property type="entry name" value="OxRdtase_Mopterin-bd_dom"/>
</dbReference>
<dbReference type="PANTHER" id="PTHR19372">
    <property type="entry name" value="SULFITE REDUCTASE"/>
    <property type="match status" value="1"/>
</dbReference>
<dbReference type="GO" id="GO:0020037">
    <property type="term" value="F:heme binding"/>
    <property type="evidence" value="ECO:0007669"/>
    <property type="project" value="TreeGrafter"/>
</dbReference>
<evidence type="ECO:0000313" key="4">
    <source>
        <dbReference type="Proteomes" id="UP000031518"/>
    </source>
</evidence>
<reference evidence="3 4" key="2">
    <citation type="submission" date="2015-01" db="EMBL/GenBank/DDBJ databases">
        <title>Complete genome sequence of Pyrinomonas methylaliphatogenes type strain K22T.</title>
        <authorList>
            <person name="Lee K.C.Y."/>
            <person name="Power J.F."/>
            <person name="Dunfield P.F."/>
            <person name="Morgan X.C."/>
            <person name="Huttenhower C."/>
            <person name="Stott M.B."/>
        </authorList>
    </citation>
    <scope>NUCLEOTIDE SEQUENCE [LARGE SCALE GENOMIC DNA]</scope>
    <source>
        <strain evidence="3 4">K22</strain>
    </source>
</reference>
<feature type="domain" description="Oxidoreductase molybdopterin-binding" evidence="2">
    <location>
        <begin position="217"/>
        <end position="364"/>
    </location>
</feature>
<name>A0A0B6WW67_9BACT</name>
<dbReference type="STRING" id="454194.PYK22_00508"/>
<protein>
    <submittedName>
        <fullName evidence="3">Sulfite oxidase-like oxidoreductase</fullName>
    </submittedName>
</protein>
<proteinExistence type="predicted"/>
<sequence>MAAIAAFAVSYAFRATMNAAFLPEVSAQLGIEFSPPAATRFLIETFGKGAKIGGVAIAFLLYYIAAALLGIFFARIKDLLPAKRAITRGLLFSLFPIIITALLIGVILSLAPEILTGYPIRPTVLSLLLFNITFGVSLGLLADTNEEGGSSLAHRLARRRVLFGTSAALMAVVFTSTVLRRLFRSLVQAVGVVSGRLPAFLTSNAEFYQVSKNAFNPVVDEKRWRLSIKGNVERPFAITYDELLSLPMVEREITLECVSNEVGGPLISNGRWTGVPLKILLERAGLRAGSRDVVLRAVDGYSDSIPVEWAMREETIIAVRMNGETLPRDHGYPARLLVPGLFGMENVKWLSEIAVVTVDYRGYWQQRGWADTAAVKTMSKFTVPRDGEILLSGRTYEVGGVAFSGDRGISSVEVSIERAGHDAIGGWVEAEILPGASPTTWAIWRYLWRPEERGEYILTVRAVDGRGQRQTAERSAPFPDGASGYHRIKVNVT</sequence>
<feature type="transmembrane region" description="Helical" evidence="1">
    <location>
        <begin position="123"/>
        <end position="141"/>
    </location>
</feature>
<feature type="transmembrane region" description="Helical" evidence="1">
    <location>
        <begin position="86"/>
        <end position="111"/>
    </location>
</feature>
<dbReference type="Gene3D" id="3.90.420.10">
    <property type="entry name" value="Oxidoreductase, molybdopterin-binding domain"/>
    <property type="match status" value="1"/>
</dbReference>
<dbReference type="PANTHER" id="PTHR19372:SF7">
    <property type="entry name" value="SULFITE OXIDASE, MITOCHONDRIAL"/>
    <property type="match status" value="1"/>
</dbReference>
<accession>A0A0B6WW67</accession>
<dbReference type="InterPro" id="IPR036374">
    <property type="entry name" value="OxRdtase_Mopterin-bd_sf"/>
</dbReference>
<dbReference type="GO" id="GO:0043546">
    <property type="term" value="F:molybdopterin cofactor binding"/>
    <property type="evidence" value="ECO:0007669"/>
    <property type="project" value="TreeGrafter"/>
</dbReference>
<keyword evidence="4" id="KW-1185">Reference proteome</keyword>
<feature type="transmembrane region" description="Helical" evidence="1">
    <location>
        <begin position="161"/>
        <end position="179"/>
    </location>
</feature>
<dbReference type="Proteomes" id="UP000031518">
    <property type="component" value="Unassembled WGS sequence"/>
</dbReference>
<evidence type="ECO:0000256" key="1">
    <source>
        <dbReference type="SAM" id="Phobius"/>
    </source>
</evidence>
<dbReference type="Pfam" id="PF00174">
    <property type="entry name" value="Oxidored_molyb"/>
    <property type="match status" value="1"/>
</dbReference>
<dbReference type="SUPFAM" id="SSF56524">
    <property type="entry name" value="Oxidoreductase molybdopterin-binding domain"/>
    <property type="match status" value="1"/>
</dbReference>
<keyword evidence="1" id="KW-0472">Membrane</keyword>
<gene>
    <name evidence="3" type="ORF">PYK22_00508</name>
</gene>
<keyword evidence="1" id="KW-0812">Transmembrane</keyword>
<dbReference type="InterPro" id="IPR014756">
    <property type="entry name" value="Ig_E-set"/>
</dbReference>
<organism evidence="3 4">
    <name type="scientific">Pyrinomonas methylaliphatogenes</name>
    <dbReference type="NCBI Taxonomy" id="454194"/>
    <lineage>
        <taxon>Bacteria</taxon>
        <taxon>Pseudomonadati</taxon>
        <taxon>Acidobacteriota</taxon>
        <taxon>Blastocatellia</taxon>
        <taxon>Blastocatellales</taxon>
        <taxon>Pyrinomonadaceae</taxon>
        <taxon>Pyrinomonas</taxon>
    </lineage>
</organism>
<dbReference type="GO" id="GO:0008482">
    <property type="term" value="F:sulfite oxidase activity"/>
    <property type="evidence" value="ECO:0007669"/>
    <property type="project" value="TreeGrafter"/>
</dbReference>
<dbReference type="GO" id="GO:0006790">
    <property type="term" value="P:sulfur compound metabolic process"/>
    <property type="evidence" value="ECO:0007669"/>
    <property type="project" value="TreeGrafter"/>
</dbReference>
<feature type="transmembrane region" description="Helical" evidence="1">
    <location>
        <begin position="51"/>
        <end position="74"/>
    </location>
</feature>
<evidence type="ECO:0000259" key="2">
    <source>
        <dbReference type="Pfam" id="PF00174"/>
    </source>
</evidence>